<proteinExistence type="predicted"/>
<dbReference type="AlphaFoldDB" id="A0A2V4BMT3"/>
<dbReference type="InterPro" id="IPR038727">
    <property type="entry name" value="NadR/Ttd14_AAA_dom"/>
</dbReference>
<dbReference type="OrthoDB" id="5572060at2"/>
<sequence>MEKNLRQQKTSVIKIALFGPESTGKTTLAKQLADYYETEWVPEFARDYLQKKWESSKQICAEEDMMPIAYGQVALENEKLYTAQKYLFCDTNLMVTKVFSEVYYGNCNPVLDQAAVAHEYDLFFLTDIDVPWEKDDIRDNLNKRETIFSVFKQTLIDNNKQFVTISGNKESRLAKAIAIIDNLTRAKKKGFSSADFVEIYNHGIPFENIQKQLKILKKGISKCNLIRPATINNGILSLSNADFKHQAAFFDKNKGCFKICKFIPASGAATRMFKFLIAFLNNYDIEKETINSYINRNKDNDLSIFIVGMDKFPFFEAVYEKLKEIYPDFDALDRDHKNYYFIKLLLSSEYFDFANKPKAVIPFHKYKTHIATPIEEHLNECVHYAETNKISNLHFTVSEAHQQLFESAIAEVREKVESESGTQINISFSYQNKQTDSIAVDIKDNVFRSQKGSFIFRPGGHGALIENLNDIDADIIFIKNIDNVIQDKIVKTTLYKKALAGILIEFQQKVFGYLDAIEKQQIKEQDVEEIVDFLMQKLTIEMTPNFNKFTFENKITKIKELLDRPIRVCGMVKNEGEAGGGPFWIRNEKGEISLQIVESSQVDLSNKKQKTIMEDSTHFNPVDLVCGTKNYKGEKFNLPDFVDHKTGFIVEKSAEGKIVKNYELPGLWNGGMSNWLTIFVAVPLITFNPVKTVNDLLKPAHQPH</sequence>
<evidence type="ECO:0000259" key="1">
    <source>
        <dbReference type="Pfam" id="PF13521"/>
    </source>
</evidence>
<dbReference type="Gene3D" id="3.40.50.300">
    <property type="entry name" value="P-loop containing nucleotide triphosphate hydrolases"/>
    <property type="match status" value="1"/>
</dbReference>
<organism evidence="3 4">
    <name type="scientific">Flavobacterium cheongpyeongense</name>
    <dbReference type="NCBI Taxonomy" id="2212651"/>
    <lineage>
        <taxon>Bacteria</taxon>
        <taxon>Pseudomonadati</taxon>
        <taxon>Bacteroidota</taxon>
        <taxon>Flavobacteriia</taxon>
        <taxon>Flavobacteriales</taxon>
        <taxon>Flavobacteriaceae</taxon>
        <taxon>Flavobacterium</taxon>
    </lineage>
</organism>
<accession>A0A2V4BMT3</accession>
<keyword evidence="4" id="KW-1185">Reference proteome</keyword>
<dbReference type="RefSeq" id="WP_110308495.1">
    <property type="nucleotide sequence ID" value="NZ_QJHK01000028.1"/>
</dbReference>
<dbReference type="Proteomes" id="UP000247903">
    <property type="component" value="Unassembled WGS sequence"/>
</dbReference>
<dbReference type="InterPro" id="IPR027417">
    <property type="entry name" value="P-loop_NTPase"/>
</dbReference>
<dbReference type="PANTHER" id="PTHR37512:SF1">
    <property type="entry name" value="NADR_TTD14 AAA DOMAIN-CONTAINING PROTEIN"/>
    <property type="match status" value="1"/>
</dbReference>
<comment type="caution">
    <text evidence="3">The sequence shown here is derived from an EMBL/GenBank/DDBJ whole genome shotgun (WGS) entry which is preliminary data.</text>
</comment>
<dbReference type="Pfam" id="PF14134">
    <property type="entry name" value="DUF4301"/>
    <property type="match status" value="1"/>
</dbReference>
<evidence type="ECO:0000259" key="2">
    <source>
        <dbReference type="Pfam" id="PF14134"/>
    </source>
</evidence>
<dbReference type="InterPro" id="IPR029044">
    <property type="entry name" value="Nucleotide-diphossugar_trans"/>
</dbReference>
<dbReference type="PANTHER" id="PTHR37512">
    <property type="entry name" value="TRIFUNCTIONAL NAD BIOSYNTHESIS/REGULATOR PROTEIN NADR"/>
    <property type="match status" value="1"/>
</dbReference>
<evidence type="ECO:0000313" key="4">
    <source>
        <dbReference type="Proteomes" id="UP000247903"/>
    </source>
</evidence>
<dbReference type="SUPFAM" id="SSF53448">
    <property type="entry name" value="Nucleotide-diphospho-sugar transferases"/>
    <property type="match status" value="1"/>
</dbReference>
<dbReference type="EMBL" id="QJHK01000028">
    <property type="protein sequence ID" value="PXY38940.1"/>
    <property type="molecule type" value="Genomic_DNA"/>
</dbReference>
<feature type="domain" description="DUF4301" evidence="2">
    <location>
        <begin position="193"/>
        <end position="702"/>
    </location>
</feature>
<evidence type="ECO:0000313" key="3">
    <source>
        <dbReference type="EMBL" id="PXY38940.1"/>
    </source>
</evidence>
<reference evidence="3 4" key="1">
    <citation type="submission" date="2018-05" db="EMBL/GenBank/DDBJ databases">
        <title>Flavobacterium sp. strain IMCC34759, incomplete genome.</title>
        <authorList>
            <person name="Joung Y."/>
            <person name="Cho J."/>
        </authorList>
    </citation>
    <scope>NUCLEOTIDE SEQUENCE [LARGE SCALE GENOMIC DNA]</scope>
    <source>
        <strain evidence="3 4">IMCC34759</strain>
    </source>
</reference>
<dbReference type="InterPro" id="IPR052735">
    <property type="entry name" value="NAD_biosynth-regulator"/>
</dbReference>
<feature type="domain" description="NadR/Ttd14 AAA" evidence="1">
    <location>
        <begin position="14"/>
        <end position="172"/>
    </location>
</feature>
<gene>
    <name evidence="3" type="ORF">DMB65_20520</name>
</gene>
<name>A0A2V4BMT3_9FLAO</name>
<dbReference type="InterPro" id="IPR025393">
    <property type="entry name" value="DUF4301"/>
</dbReference>
<dbReference type="SUPFAM" id="SSF52540">
    <property type="entry name" value="P-loop containing nucleoside triphosphate hydrolases"/>
    <property type="match status" value="1"/>
</dbReference>
<protein>
    <submittedName>
        <fullName evidence="3">DUF4301 domain-containing protein</fullName>
    </submittedName>
</protein>
<dbReference type="Pfam" id="PF13521">
    <property type="entry name" value="AAA_28"/>
    <property type="match status" value="1"/>
</dbReference>